<evidence type="ECO:0000259" key="1">
    <source>
        <dbReference type="PROSITE" id="PS51747"/>
    </source>
</evidence>
<organism evidence="2 3">
    <name type="scientific">Acinetobacter cumulans</name>
    <dbReference type="NCBI Taxonomy" id="2136182"/>
    <lineage>
        <taxon>Bacteria</taxon>
        <taxon>Pseudomonadati</taxon>
        <taxon>Pseudomonadota</taxon>
        <taxon>Gammaproteobacteria</taxon>
        <taxon>Moraxellales</taxon>
        <taxon>Moraxellaceae</taxon>
        <taxon>Acinetobacter</taxon>
    </lineage>
</organism>
<gene>
    <name evidence="2" type="ORF">D7V64_05030</name>
</gene>
<dbReference type="SUPFAM" id="SSF53927">
    <property type="entry name" value="Cytidine deaminase-like"/>
    <property type="match status" value="1"/>
</dbReference>
<comment type="caution">
    <text evidence="2">The sequence shown here is derived from an EMBL/GenBank/DDBJ whole genome shotgun (WGS) entry which is preliminary data.</text>
</comment>
<dbReference type="PROSITE" id="PS51747">
    <property type="entry name" value="CYT_DCMP_DEAMINASES_2"/>
    <property type="match status" value="1"/>
</dbReference>
<dbReference type="GO" id="GO:0047974">
    <property type="term" value="F:guanosine deaminase activity"/>
    <property type="evidence" value="ECO:0007669"/>
    <property type="project" value="TreeGrafter"/>
</dbReference>
<dbReference type="Proteomes" id="UP000281084">
    <property type="component" value="Unassembled WGS sequence"/>
</dbReference>
<dbReference type="EMBL" id="RAXZ01000004">
    <property type="protein sequence ID" value="RKG54308.1"/>
    <property type="molecule type" value="Genomic_DNA"/>
</dbReference>
<name>A0A3A8G6L9_9GAMM</name>
<dbReference type="CDD" id="cd01285">
    <property type="entry name" value="nucleoside_deaminase"/>
    <property type="match status" value="1"/>
</dbReference>
<feature type="domain" description="CMP/dCMP-type deaminase" evidence="1">
    <location>
        <begin position="7"/>
        <end position="126"/>
    </location>
</feature>
<dbReference type="InterPro" id="IPR002125">
    <property type="entry name" value="CMP_dCMP_dom"/>
</dbReference>
<proteinExistence type="predicted"/>
<dbReference type="AlphaFoldDB" id="A0A3A8G6L9"/>
<accession>A0A3A8G6L9</accession>
<protein>
    <submittedName>
        <fullName evidence="2">Nucleoside deaminase</fullName>
    </submittedName>
</protein>
<dbReference type="RefSeq" id="WP_120367020.1">
    <property type="nucleotide sequence ID" value="NZ_RAXZ01000004.1"/>
</dbReference>
<reference evidence="2 3" key="1">
    <citation type="submission" date="2018-09" db="EMBL/GenBank/DDBJ databases">
        <title>The draft genome of Acinetobacter spp. strains.</title>
        <authorList>
            <person name="Qin J."/>
            <person name="Feng Y."/>
            <person name="Zong Z."/>
        </authorList>
    </citation>
    <scope>NUCLEOTIDE SEQUENCE [LARGE SCALE GENOMIC DNA]</scope>
    <source>
        <strain evidence="2 3">WCHAc060002</strain>
    </source>
</reference>
<dbReference type="PANTHER" id="PTHR11079:SF161">
    <property type="entry name" value="CMP_DCMP-TYPE DEAMINASE DOMAIN-CONTAINING PROTEIN"/>
    <property type="match status" value="1"/>
</dbReference>
<dbReference type="Pfam" id="PF00383">
    <property type="entry name" value="dCMP_cyt_deam_1"/>
    <property type="match status" value="1"/>
</dbReference>
<dbReference type="InterPro" id="IPR016193">
    <property type="entry name" value="Cytidine_deaminase-like"/>
</dbReference>
<evidence type="ECO:0000313" key="2">
    <source>
        <dbReference type="EMBL" id="RKG54308.1"/>
    </source>
</evidence>
<dbReference type="PANTHER" id="PTHR11079">
    <property type="entry name" value="CYTOSINE DEAMINASE FAMILY MEMBER"/>
    <property type="match status" value="1"/>
</dbReference>
<sequence length="161" mass="18091">MNKPTHEQMIKFLKLSNDVAERAISLGHHPFGAVLVAPDHETVLFTQCNIDCVNHAESTLARIASTNYTAEYLWNCTLYTSVEPCCMCAGTIYWANIGRVVFAMTEEKLLACTGNHHENPTLSIPASYVFSHGQKDIELIGPIEELESEIMQVQTEFWSNR</sequence>
<dbReference type="Gene3D" id="3.40.140.10">
    <property type="entry name" value="Cytidine Deaminase, domain 2"/>
    <property type="match status" value="1"/>
</dbReference>
<dbReference type="GO" id="GO:0006152">
    <property type="term" value="P:purine nucleoside catabolic process"/>
    <property type="evidence" value="ECO:0007669"/>
    <property type="project" value="TreeGrafter"/>
</dbReference>
<evidence type="ECO:0000313" key="3">
    <source>
        <dbReference type="Proteomes" id="UP000281084"/>
    </source>
</evidence>